<dbReference type="Proteomes" id="UP000327118">
    <property type="component" value="Unassembled WGS sequence"/>
</dbReference>
<organism evidence="2 3">
    <name type="scientific">Aspergillus coremiiformis</name>
    <dbReference type="NCBI Taxonomy" id="138285"/>
    <lineage>
        <taxon>Eukaryota</taxon>
        <taxon>Fungi</taxon>
        <taxon>Dikarya</taxon>
        <taxon>Ascomycota</taxon>
        <taxon>Pezizomycotina</taxon>
        <taxon>Eurotiomycetes</taxon>
        <taxon>Eurotiomycetidae</taxon>
        <taxon>Eurotiales</taxon>
        <taxon>Aspergillaceae</taxon>
        <taxon>Aspergillus</taxon>
        <taxon>Aspergillus subgen. Circumdati</taxon>
    </lineage>
</organism>
<keyword evidence="1" id="KW-0812">Transmembrane</keyword>
<reference evidence="3" key="1">
    <citation type="submission" date="2019-04" db="EMBL/GenBank/DDBJ databases">
        <title>Friends and foes A comparative genomics studyof 23 Aspergillus species from section Flavi.</title>
        <authorList>
            <consortium name="DOE Joint Genome Institute"/>
            <person name="Kjaerbolling I."/>
            <person name="Vesth T."/>
            <person name="Frisvad J.C."/>
            <person name="Nybo J.L."/>
            <person name="Theobald S."/>
            <person name="Kildgaard S."/>
            <person name="Isbrandt T."/>
            <person name="Kuo A."/>
            <person name="Sato A."/>
            <person name="Lyhne E.K."/>
            <person name="Kogle M.E."/>
            <person name="Wiebenga A."/>
            <person name="Kun R.S."/>
            <person name="Lubbers R.J."/>
            <person name="Makela M.R."/>
            <person name="Barry K."/>
            <person name="Chovatia M."/>
            <person name="Clum A."/>
            <person name="Daum C."/>
            <person name="Haridas S."/>
            <person name="He G."/>
            <person name="LaButti K."/>
            <person name="Lipzen A."/>
            <person name="Mondo S."/>
            <person name="Riley R."/>
            <person name="Salamov A."/>
            <person name="Simmons B.A."/>
            <person name="Magnuson J.K."/>
            <person name="Henrissat B."/>
            <person name="Mortensen U.H."/>
            <person name="Larsen T.O."/>
            <person name="Devries R.P."/>
            <person name="Grigoriev I.V."/>
            <person name="Machida M."/>
            <person name="Baker S.E."/>
            <person name="Andersen M.R."/>
        </authorList>
    </citation>
    <scope>NUCLEOTIDE SEQUENCE [LARGE SCALE GENOMIC DNA]</scope>
    <source>
        <strain evidence="3">CBS 553.77</strain>
    </source>
</reference>
<dbReference type="AlphaFoldDB" id="A0A5N6Z7U9"/>
<feature type="transmembrane region" description="Helical" evidence="1">
    <location>
        <begin position="43"/>
        <end position="71"/>
    </location>
</feature>
<evidence type="ECO:0000313" key="3">
    <source>
        <dbReference type="Proteomes" id="UP000327118"/>
    </source>
</evidence>
<keyword evidence="1" id="KW-1133">Transmembrane helix</keyword>
<name>A0A5N6Z7U9_9EURO</name>
<accession>A0A5N6Z7U9</accession>
<keyword evidence="3" id="KW-1185">Reference proteome</keyword>
<sequence>MEYSVLTTYHGVLIVLMRVRNSPYARASGYSLSDQATLGNLQLINLFFLFVLTVHHMVRSFIYSILLILLFGCQHSYT</sequence>
<proteinExistence type="predicted"/>
<keyword evidence="1" id="KW-0472">Membrane</keyword>
<evidence type="ECO:0000313" key="2">
    <source>
        <dbReference type="EMBL" id="KAE8353695.1"/>
    </source>
</evidence>
<gene>
    <name evidence="2" type="ORF">BDV28DRAFT_132714</name>
</gene>
<evidence type="ECO:0000256" key="1">
    <source>
        <dbReference type="SAM" id="Phobius"/>
    </source>
</evidence>
<protein>
    <submittedName>
        <fullName evidence="2">Uncharacterized protein</fullName>
    </submittedName>
</protein>
<dbReference type="EMBL" id="ML739091">
    <property type="protein sequence ID" value="KAE8353695.1"/>
    <property type="molecule type" value="Genomic_DNA"/>
</dbReference>